<comment type="caution">
    <text evidence="1">The sequence shown here is derived from an EMBL/GenBank/DDBJ whole genome shotgun (WGS) entry which is preliminary data.</text>
</comment>
<sequence length="385" mass="44185">MSINFVPSLQHFTLAKIAIALCNNHEIKALLDESRSPYSCDSRGLYTVQGNKYLPIFGRSGHPLYTNEERPVQRHNANNDILEQIRGRVSGIIALLGIGRSLENRILSFIPHIVLEIEKWEEDHPEVLPAGYDAHVHFCWKSVGTIDRESTAENLLNHGNLPVKNRFLLACLYCMQDHLSSLWDSIYDSHKAHLISKCHRGSLLNYWTTCLDGLLSRRSVFPDASCIINVSALRYFYNEHGEDEKRSFLNDVLSKHWKNLDLVRFCVSKLCQNGPEELSSSQCHNILRCFLNWPLQSFFLNVSECLLIKLDLAEINDLLHDILRIMNTHQYEGTEYLNLLKELWEQIPSYHKESLINTPDFQPIKTALGQTFADSLTNKVIGDII</sequence>
<protein>
    <submittedName>
        <fullName evidence="1">Uncharacterized protein</fullName>
    </submittedName>
</protein>
<organism evidence="1 2">
    <name type="scientific">Larinioides sclopetarius</name>
    <dbReference type="NCBI Taxonomy" id="280406"/>
    <lineage>
        <taxon>Eukaryota</taxon>
        <taxon>Metazoa</taxon>
        <taxon>Ecdysozoa</taxon>
        <taxon>Arthropoda</taxon>
        <taxon>Chelicerata</taxon>
        <taxon>Arachnida</taxon>
        <taxon>Araneae</taxon>
        <taxon>Araneomorphae</taxon>
        <taxon>Entelegynae</taxon>
        <taxon>Araneoidea</taxon>
        <taxon>Araneidae</taxon>
        <taxon>Larinioides</taxon>
    </lineage>
</organism>
<dbReference type="AlphaFoldDB" id="A0AAV2B702"/>
<evidence type="ECO:0000313" key="1">
    <source>
        <dbReference type="EMBL" id="CAL1291907.1"/>
    </source>
</evidence>
<reference evidence="1 2" key="1">
    <citation type="submission" date="2024-04" db="EMBL/GenBank/DDBJ databases">
        <authorList>
            <person name="Rising A."/>
            <person name="Reimegard J."/>
            <person name="Sonavane S."/>
            <person name="Akerstrom W."/>
            <person name="Nylinder S."/>
            <person name="Hedman E."/>
            <person name="Kallberg Y."/>
        </authorList>
    </citation>
    <scope>NUCLEOTIDE SEQUENCE [LARGE SCALE GENOMIC DNA]</scope>
</reference>
<keyword evidence="2" id="KW-1185">Reference proteome</keyword>
<evidence type="ECO:0000313" key="2">
    <source>
        <dbReference type="Proteomes" id="UP001497382"/>
    </source>
</evidence>
<proteinExistence type="predicted"/>
<name>A0AAV2B702_9ARAC</name>
<dbReference type="Proteomes" id="UP001497382">
    <property type="component" value="Unassembled WGS sequence"/>
</dbReference>
<accession>A0AAV2B702</accession>
<dbReference type="EMBL" id="CAXIEN010000295">
    <property type="protein sequence ID" value="CAL1291907.1"/>
    <property type="molecule type" value="Genomic_DNA"/>
</dbReference>
<gene>
    <name evidence="1" type="ORF">LARSCL_LOCUS17352</name>
</gene>